<evidence type="ECO:0000259" key="2">
    <source>
        <dbReference type="Pfam" id="PF01205"/>
    </source>
</evidence>
<dbReference type="InterPro" id="IPR023582">
    <property type="entry name" value="Impact"/>
</dbReference>
<evidence type="ECO:0000313" key="4">
    <source>
        <dbReference type="Proteomes" id="UP000473699"/>
    </source>
</evidence>
<comment type="similarity">
    <text evidence="1">Belongs to the IMPACT family.</text>
</comment>
<gene>
    <name evidence="3" type="ORF">FYJ74_07630</name>
</gene>
<dbReference type="PANTHER" id="PTHR16301:SF20">
    <property type="entry name" value="IMPACT FAMILY MEMBER YIGZ"/>
    <property type="match status" value="1"/>
</dbReference>
<keyword evidence="4" id="KW-1185">Reference proteome</keyword>
<dbReference type="InterPro" id="IPR036956">
    <property type="entry name" value="Impact_N_sf"/>
</dbReference>
<dbReference type="Gene3D" id="3.30.230.30">
    <property type="entry name" value="Impact, N-terminal domain"/>
    <property type="match status" value="1"/>
</dbReference>
<evidence type="ECO:0000313" key="3">
    <source>
        <dbReference type="EMBL" id="MST55900.1"/>
    </source>
</evidence>
<dbReference type="SUPFAM" id="SSF54211">
    <property type="entry name" value="Ribosomal protein S5 domain 2-like"/>
    <property type="match status" value="1"/>
</dbReference>
<comment type="caution">
    <text evidence="3">The sequence shown here is derived from an EMBL/GenBank/DDBJ whole genome shotgun (WGS) entry which is preliminary data.</text>
</comment>
<dbReference type="AlphaFoldDB" id="A0A6L5YCH0"/>
<dbReference type="GO" id="GO:0006446">
    <property type="term" value="P:regulation of translational initiation"/>
    <property type="evidence" value="ECO:0007669"/>
    <property type="project" value="TreeGrafter"/>
</dbReference>
<evidence type="ECO:0000256" key="1">
    <source>
        <dbReference type="ARBA" id="ARBA00007665"/>
    </source>
</evidence>
<dbReference type="Pfam" id="PF01205">
    <property type="entry name" value="Impact_N"/>
    <property type="match status" value="1"/>
</dbReference>
<dbReference type="PANTHER" id="PTHR16301">
    <property type="entry name" value="IMPACT-RELATED"/>
    <property type="match status" value="1"/>
</dbReference>
<proteinExistence type="inferred from homology"/>
<dbReference type="InterPro" id="IPR020568">
    <property type="entry name" value="Ribosomal_Su5_D2-typ_SF"/>
</dbReference>
<organism evidence="3 4">
    <name type="scientific">Pyramidobacter porci</name>
    <dbReference type="NCBI Taxonomy" id="2605789"/>
    <lineage>
        <taxon>Bacteria</taxon>
        <taxon>Thermotogati</taxon>
        <taxon>Synergistota</taxon>
        <taxon>Synergistia</taxon>
        <taxon>Synergistales</taxon>
        <taxon>Dethiosulfovibrionaceae</taxon>
        <taxon>Pyramidobacter</taxon>
    </lineage>
</organism>
<dbReference type="EMBL" id="VUNH01000007">
    <property type="protein sequence ID" value="MST55900.1"/>
    <property type="molecule type" value="Genomic_DNA"/>
</dbReference>
<protein>
    <submittedName>
        <fullName evidence="3">YigZ family protein</fullName>
    </submittedName>
</protein>
<dbReference type="InterPro" id="IPR001498">
    <property type="entry name" value="Impact_N"/>
</dbReference>
<dbReference type="GO" id="GO:0005737">
    <property type="term" value="C:cytoplasm"/>
    <property type="evidence" value="ECO:0007669"/>
    <property type="project" value="TreeGrafter"/>
</dbReference>
<dbReference type="InterPro" id="IPR020569">
    <property type="entry name" value="UPF0029_Impact_CS"/>
</dbReference>
<name>A0A6L5YCH0_9BACT</name>
<feature type="domain" description="Impact N-terminal" evidence="2">
    <location>
        <begin position="28"/>
        <end position="132"/>
    </location>
</feature>
<reference evidence="3 4" key="1">
    <citation type="submission" date="2019-08" db="EMBL/GenBank/DDBJ databases">
        <title>In-depth cultivation of the pig gut microbiome towards novel bacterial diversity and tailored functional studies.</title>
        <authorList>
            <person name="Wylensek D."/>
            <person name="Hitch T.C.A."/>
            <person name="Clavel T."/>
        </authorList>
    </citation>
    <scope>NUCLEOTIDE SEQUENCE [LARGE SCALE GENOMIC DNA]</scope>
    <source>
        <strain evidence="3 4">SM-530-WT-4B</strain>
    </source>
</reference>
<accession>A0A6L5YCH0</accession>
<dbReference type="Proteomes" id="UP000473699">
    <property type="component" value="Unassembled WGS sequence"/>
</dbReference>
<sequence length="224" mass="24274">MGTLPHVLALERPCRRPTAPAVYSFKEKRSEFIAALFPSAAGDEARAALESVRREHHGATHNCPAWRVGYPEVEEFCSDDGEPGGTAGRPILGALQKAGLFNAALVVTRYFGGIKLGVRGLIDAYGTAAAGVIERAAIETVLPFKELELRCGYEHLAALSRAVKSAGIAENRLRTTYAVDVTLSLLVSPAREERLRTLLDSYEGRQLLAAPPRWGKNYVLTAET</sequence>
<dbReference type="PROSITE" id="PS00910">
    <property type="entry name" value="UPF0029"/>
    <property type="match status" value="1"/>
</dbReference>